<proteinExistence type="inferred from homology"/>
<dbReference type="Proteomes" id="UP001412239">
    <property type="component" value="Unassembled WGS sequence"/>
</dbReference>
<evidence type="ECO:0000256" key="3">
    <source>
        <dbReference type="ARBA" id="ARBA00022448"/>
    </source>
</evidence>
<name>A0A292PVB3_9PEZI</name>
<keyword evidence="10" id="KW-0472">Membrane</keyword>
<evidence type="ECO:0000256" key="7">
    <source>
        <dbReference type="ARBA" id="ARBA00022982"/>
    </source>
</evidence>
<keyword evidence="13" id="KW-1185">Reference proteome</keyword>
<dbReference type="GO" id="GO:0005743">
    <property type="term" value="C:mitochondrial inner membrane"/>
    <property type="evidence" value="ECO:0007669"/>
    <property type="project" value="UniProtKB-SubCell"/>
</dbReference>
<keyword evidence="3 11" id="KW-0813">Transport</keyword>
<evidence type="ECO:0000256" key="2">
    <source>
        <dbReference type="ARBA" id="ARBA00007312"/>
    </source>
</evidence>
<dbReference type="InterPro" id="IPR009346">
    <property type="entry name" value="GRIM-19"/>
</dbReference>
<evidence type="ECO:0000313" key="12">
    <source>
        <dbReference type="EMBL" id="CUS10410.1"/>
    </source>
</evidence>
<comment type="subcellular location">
    <subcellularLocation>
        <location evidence="1 11">Mitochondrion inner membrane</location>
        <topology evidence="1 11">Single-pass membrane protein</topology>
        <orientation evidence="1 11">Matrix side</orientation>
    </subcellularLocation>
</comment>
<evidence type="ECO:0000256" key="4">
    <source>
        <dbReference type="ARBA" id="ARBA00022660"/>
    </source>
</evidence>
<dbReference type="PANTHER" id="PTHR12966">
    <property type="entry name" value="NADH DEHYDROGENASE UBIQUINONE 1 ALPHA SUBCOMPLEX SUBUNIT 13"/>
    <property type="match status" value="1"/>
</dbReference>
<accession>A0A292PVB3</accession>
<keyword evidence="6 11" id="KW-0999">Mitochondrion inner membrane</keyword>
<gene>
    <name evidence="12" type="ORF">GSTUAT00005491001</name>
</gene>
<evidence type="ECO:0000256" key="1">
    <source>
        <dbReference type="ARBA" id="ARBA00004298"/>
    </source>
</evidence>
<dbReference type="Pfam" id="PF06212">
    <property type="entry name" value="GRIM-19"/>
    <property type="match status" value="1"/>
</dbReference>
<organism evidence="12 13">
    <name type="scientific">Tuber aestivum</name>
    <name type="common">summer truffle</name>
    <dbReference type="NCBI Taxonomy" id="59557"/>
    <lineage>
        <taxon>Eukaryota</taxon>
        <taxon>Fungi</taxon>
        <taxon>Dikarya</taxon>
        <taxon>Ascomycota</taxon>
        <taxon>Pezizomycotina</taxon>
        <taxon>Pezizomycetes</taxon>
        <taxon>Pezizales</taxon>
        <taxon>Tuberaceae</taxon>
        <taxon>Tuber</taxon>
    </lineage>
</organism>
<dbReference type="EMBL" id="LN891048">
    <property type="protein sequence ID" value="CUS10410.1"/>
    <property type="molecule type" value="Genomic_DNA"/>
</dbReference>
<evidence type="ECO:0000256" key="9">
    <source>
        <dbReference type="ARBA" id="ARBA00023128"/>
    </source>
</evidence>
<evidence type="ECO:0000256" key="11">
    <source>
        <dbReference type="RuleBase" id="RU368034"/>
    </source>
</evidence>
<protein>
    <recommendedName>
        <fullName evidence="11">NADH dehydrogenase [ubiquinone] 1 alpha subcomplex subunit 13</fullName>
    </recommendedName>
</protein>
<keyword evidence="4 11" id="KW-0679">Respiratory chain</keyword>
<evidence type="ECO:0000256" key="6">
    <source>
        <dbReference type="ARBA" id="ARBA00022792"/>
    </source>
</evidence>
<evidence type="ECO:0000256" key="5">
    <source>
        <dbReference type="ARBA" id="ARBA00022692"/>
    </source>
</evidence>
<sequence length="129" mass="14589">MVQGASVRRITSPASWESAHSDFTSGPRALESYSCFSPLPPPSPQIARLTYYGSELAREKVWARLHLIPLLEAENDRDLVRRQIAEAERERALMGDVKGWKMGSVYNSNRVIKPRYGYGPDEELQEKPA</sequence>
<dbReference type="PANTHER" id="PTHR12966:SF0">
    <property type="entry name" value="NADH DEHYDROGENASE [UBIQUINONE] 1 ALPHA SUBCOMPLEX SUBUNIT 13"/>
    <property type="match status" value="1"/>
</dbReference>
<evidence type="ECO:0000313" key="13">
    <source>
        <dbReference type="Proteomes" id="UP001412239"/>
    </source>
</evidence>
<comment type="similarity">
    <text evidence="2 11">Belongs to the complex I NDUFA13 subunit family.</text>
</comment>
<keyword evidence="8" id="KW-1133">Transmembrane helix</keyword>
<dbReference type="AlphaFoldDB" id="A0A292PVB3"/>
<evidence type="ECO:0000256" key="8">
    <source>
        <dbReference type="ARBA" id="ARBA00022989"/>
    </source>
</evidence>
<keyword evidence="9 11" id="KW-0496">Mitochondrion</keyword>
<comment type="function">
    <text evidence="11">Complex I functions in the transfer of electrons from NADH to the respiratory chain. Accessory subunit of the mitochondrial membrane respiratory chain NADH dehydrogenase (Complex I), that is believed not to be involved in catalysis.</text>
</comment>
<keyword evidence="5" id="KW-0812">Transmembrane</keyword>
<dbReference type="GO" id="GO:0045271">
    <property type="term" value="C:respiratory chain complex I"/>
    <property type="evidence" value="ECO:0007669"/>
    <property type="project" value="UniProtKB-UniRule"/>
</dbReference>
<reference evidence="12" key="1">
    <citation type="submission" date="2015-10" db="EMBL/GenBank/DDBJ databases">
        <authorList>
            <person name="Regsiter A."/>
            <person name="william w."/>
        </authorList>
    </citation>
    <scope>NUCLEOTIDE SEQUENCE</scope>
    <source>
        <strain evidence="12">Montdore</strain>
    </source>
</reference>
<evidence type="ECO:0000256" key="10">
    <source>
        <dbReference type="ARBA" id="ARBA00023136"/>
    </source>
</evidence>
<keyword evidence="7 11" id="KW-0249">Electron transport</keyword>